<dbReference type="AlphaFoldDB" id="A0A0D2K645"/>
<feature type="region of interest" description="Disordered" evidence="1">
    <location>
        <begin position="320"/>
        <end position="341"/>
    </location>
</feature>
<dbReference type="EMBL" id="ARQD01000001">
    <property type="protein sequence ID" value="KIX85697.1"/>
    <property type="molecule type" value="Genomic_DNA"/>
</dbReference>
<evidence type="ECO:0000313" key="2">
    <source>
        <dbReference type="EMBL" id="KIX85697.1"/>
    </source>
</evidence>
<dbReference type="STRING" id="1306947.J120_02090"/>
<feature type="compositionally biased region" description="Polar residues" evidence="1">
    <location>
        <begin position="323"/>
        <end position="341"/>
    </location>
</feature>
<comment type="caution">
    <text evidence="2">The sequence shown here is derived from an EMBL/GenBank/DDBJ whole genome shotgun (WGS) entry which is preliminary data.</text>
</comment>
<sequence length="1069" mass="120837">MIHIILLGILSCAITSSMDQRQLNKAYIGTIYNTPLTASTSNIGTQYSQFETDHQYAASQLAKHNYELGYPINFYKGSTFEQKIFTDAQIAKQVMVNTVCYRATSTPILDRVMSMYQMFNLDLYDQNMQQTMMQFAVDTGNIFFDKEGNPTPFIICSEDQEIVDTAFVNSSQIMCENSRDYALFLSYIKNQEQGISLNQIINTRLSHSEGFLEYCMTNDYINFITEGVSFLANAPGEFIRAFKPSVKNQFEDLKLRINSSPLSKVALQINNLCVQGQYQEALTLSRVSGFSKYMPAIDSDLSQKIANQIFTKHKHSGVLPDRSASQLKNSSTQEKSNSTQKSIVIIPSLSDEQANQLHQYRNNYIDSFTTTNPTSLVHPENSDRIKTIDHTINNPDEKTNITYDISNKNIQTLENHGLSQDSVECIQGNALAQQLHTEAVSLVNWSEHILEHTKTSEKFAPISTIIDRSISGAALAIHLNQKGEFLKSLYLLDFSRSINNIGSIVYNYAHTSELIKKPELFPTSIPSFLVKQVNESTYNLFKNTSVLESFPHALLHSADPVLDKIYEPTRSAIQEYQELVHYADAQQKQFMIDRVVTTTHIAFTALAKDKPVVAMDFISNITAGIVVGIGEGIADVGRFIPDLFKIGWQALKLAAKGTQLAIIHLPEIPNNIYIAGQMLATLAINTKTAGQKLAQATAYYWENPSEIKNKLQELRHKRDIYINQAKSLIKIAKDYAIEALKNPESYYTATRLGIRIGINIVIGKVATKGTQVLLGSLRCLQASSSRRIIYAADGLEVIAQDAKALLPAEVALISQPPEHTIKVMSDFRTGISRVVPKNLSNLNKPIANPARIERQCNTIKTAREVTEKYVKQFEKIYHSADIQEAINVIEKDWKYILNDHTPEFFEDVVKFFQKVNNDPRLERFKYSDSGPITLKHIIEEAIPALYAQERNIVPIFFRRDAASEHLKKFDYIELWGQKWDIKTPIVTYSKYGKCEFQVAEFARDLQKDIALGEKILLNITHLKSQETKSIANAINNMFSPYEIGNIFIVHQKNTNLCGKLSHLKDYLCY</sequence>
<keyword evidence="3" id="KW-1185">Reference proteome</keyword>
<reference evidence="2 3" key="1">
    <citation type="journal article" date="2013" name="Proc. Natl. Acad. Sci. U.S.A.">
        <title>Candidate phylum TM6 genome recovered from a hospital sink biofilm provides genomic insights into this uncultivated phylum.</title>
        <authorList>
            <person name="McLean J.S."/>
            <person name="Lombardo M.J."/>
            <person name="Badger J.H."/>
            <person name="Edlund A."/>
            <person name="Novotny M."/>
            <person name="Yee-Greenbaum J."/>
            <person name="Vyahhi N."/>
            <person name="Hall A.P."/>
            <person name="Yang Y."/>
            <person name="Dupont C.L."/>
            <person name="Ziegler M.G."/>
            <person name="Chitsaz H."/>
            <person name="Allen A.E."/>
            <person name="Yooseph S."/>
            <person name="Tesler G."/>
            <person name="Pevzner P.A."/>
            <person name="Friedman R.M."/>
            <person name="Nealson K.H."/>
            <person name="Venter J.C."/>
            <person name="Lasken R.S."/>
        </authorList>
    </citation>
    <scope>NUCLEOTIDE SEQUENCE [LARGE SCALE GENOMIC DNA]</scope>
    <source>
        <strain evidence="2 3">TM6SC1</strain>
    </source>
</reference>
<protein>
    <submittedName>
        <fullName evidence="2">Uncharacterized protein</fullName>
    </submittedName>
</protein>
<evidence type="ECO:0000256" key="1">
    <source>
        <dbReference type="SAM" id="MobiDB-lite"/>
    </source>
</evidence>
<dbReference type="Proteomes" id="UP000032214">
    <property type="component" value="Unassembled WGS sequence"/>
</dbReference>
<organism evidence="2 3">
    <name type="scientific">candidate division TM6 bacterium JCVI TM6SC1</name>
    <dbReference type="NCBI Taxonomy" id="1306947"/>
    <lineage>
        <taxon>Bacteria</taxon>
        <taxon>Candidatus Babelota</taxon>
        <taxon>Vermiphilus</taxon>
    </lineage>
</organism>
<name>A0A0D2K645_9BACT</name>
<proteinExistence type="predicted"/>
<evidence type="ECO:0000313" key="3">
    <source>
        <dbReference type="Proteomes" id="UP000032214"/>
    </source>
</evidence>
<gene>
    <name evidence="2" type="ORF">J120_02090</name>
</gene>
<accession>A0A0D2K645</accession>